<dbReference type="PANTHER" id="PTHR12333:SF0">
    <property type="entry name" value="COMM DOMAIN-CONTAINING PROTEIN 10"/>
    <property type="match status" value="1"/>
</dbReference>
<dbReference type="PANTHER" id="PTHR12333">
    <property type="entry name" value="COMM DOMAIN CONTAINING PROTEIN 10"/>
    <property type="match status" value="1"/>
</dbReference>
<reference evidence="1" key="1">
    <citation type="submission" date="2023-07" db="EMBL/GenBank/DDBJ databases">
        <authorList>
            <person name="Stuckert A."/>
        </authorList>
    </citation>
    <scope>NUCLEOTIDE SEQUENCE</scope>
</reference>
<comment type="caution">
    <text evidence="1">The sequence shown here is derived from an EMBL/GenBank/DDBJ whole genome shotgun (WGS) entry which is preliminary data.</text>
</comment>
<gene>
    <name evidence="1" type="ORF">RIMI_LOCUS5410529</name>
</gene>
<dbReference type="EMBL" id="CAUEEQ010009217">
    <property type="protein sequence ID" value="CAJ0933305.1"/>
    <property type="molecule type" value="Genomic_DNA"/>
</dbReference>
<organism evidence="1 2">
    <name type="scientific">Ranitomeya imitator</name>
    <name type="common">mimic poison frog</name>
    <dbReference type="NCBI Taxonomy" id="111125"/>
    <lineage>
        <taxon>Eukaryota</taxon>
        <taxon>Metazoa</taxon>
        <taxon>Chordata</taxon>
        <taxon>Craniata</taxon>
        <taxon>Vertebrata</taxon>
        <taxon>Euteleostomi</taxon>
        <taxon>Amphibia</taxon>
        <taxon>Batrachia</taxon>
        <taxon>Anura</taxon>
        <taxon>Neobatrachia</taxon>
        <taxon>Hyloidea</taxon>
        <taxon>Dendrobatidae</taxon>
        <taxon>Dendrobatinae</taxon>
        <taxon>Ranitomeya</taxon>
    </lineage>
</organism>
<accession>A0ABN9L4Y1</accession>
<keyword evidence="2" id="KW-1185">Reference proteome</keyword>
<name>A0ABN9L4Y1_9NEOB</name>
<evidence type="ECO:0000313" key="2">
    <source>
        <dbReference type="Proteomes" id="UP001176940"/>
    </source>
</evidence>
<dbReference type="Proteomes" id="UP001176940">
    <property type="component" value="Unassembled WGS sequence"/>
</dbReference>
<proteinExistence type="predicted"/>
<dbReference type="Pfam" id="PF21672">
    <property type="entry name" value="COMM_HN"/>
    <property type="match status" value="1"/>
</dbReference>
<protein>
    <submittedName>
        <fullName evidence="1">Uncharacterized protein</fullName>
    </submittedName>
</protein>
<dbReference type="InterPro" id="IPR037361">
    <property type="entry name" value="COMMD10"/>
</dbReference>
<sequence>MIEAGNIITLAEENLKVNIELQVRFRCWEYYFWEESLTNGGPSLGDSDKISLRGAVVGNGKNDDYLLAEQSFNEEEEEKLQGAFLLDKQSLKLVLETISFILEQAVYHNLKTPVFRQQLENIQLEQSKIEAFASVWDNAGPETVEKFRQRTFTPKKVILALKDDVSVANQNHERQL</sequence>
<evidence type="ECO:0000313" key="1">
    <source>
        <dbReference type="EMBL" id="CAJ0933305.1"/>
    </source>
</evidence>